<keyword evidence="1" id="KW-0472">Membrane</keyword>
<name>A0A9D7SZX3_9BACT</name>
<protein>
    <submittedName>
        <fullName evidence="2">Uncharacterized protein</fullName>
    </submittedName>
</protein>
<keyword evidence="1" id="KW-0812">Transmembrane</keyword>
<proteinExistence type="predicted"/>
<gene>
    <name evidence="2" type="ORF">IPP15_16045</name>
</gene>
<dbReference type="EMBL" id="JADKGY010000028">
    <property type="protein sequence ID" value="MBK9983854.1"/>
    <property type="molecule type" value="Genomic_DNA"/>
</dbReference>
<reference evidence="2 3" key="1">
    <citation type="submission" date="2020-10" db="EMBL/GenBank/DDBJ databases">
        <title>Connecting structure to function with the recovery of over 1000 high-quality activated sludge metagenome-assembled genomes encoding full-length rRNA genes using long-read sequencing.</title>
        <authorList>
            <person name="Singleton C.M."/>
            <person name="Petriglieri F."/>
            <person name="Kristensen J.M."/>
            <person name="Kirkegaard R.H."/>
            <person name="Michaelsen T.Y."/>
            <person name="Andersen M.H."/>
            <person name="Karst S.M."/>
            <person name="Dueholm M.S."/>
            <person name="Nielsen P.H."/>
            <person name="Albertsen M."/>
        </authorList>
    </citation>
    <scope>NUCLEOTIDE SEQUENCE [LARGE SCALE GENOMIC DNA]</scope>
    <source>
        <strain evidence="2">Ribe_18-Q3-R11-54_MAXAC.273</strain>
    </source>
</reference>
<organism evidence="2 3">
    <name type="scientific">Candidatus Opimibacter skivensis</name>
    <dbReference type="NCBI Taxonomy" id="2982028"/>
    <lineage>
        <taxon>Bacteria</taxon>
        <taxon>Pseudomonadati</taxon>
        <taxon>Bacteroidota</taxon>
        <taxon>Saprospiria</taxon>
        <taxon>Saprospirales</taxon>
        <taxon>Saprospiraceae</taxon>
        <taxon>Candidatus Opimibacter</taxon>
    </lineage>
</organism>
<feature type="transmembrane region" description="Helical" evidence="1">
    <location>
        <begin position="36"/>
        <end position="54"/>
    </location>
</feature>
<comment type="caution">
    <text evidence="2">The sequence shown here is derived from an EMBL/GenBank/DDBJ whole genome shotgun (WGS) entry which is preliminary data.</text>
</comment>
<sequence>MVQFAAAVPIAISAASAIGASAVKSWKGLDPKTKKIAFWTLAGTSVIVGGRVAYRAIQKANLLKKADNEEAQQAIAFIQGLDPYGMFGLGTDEKLLMNTATEVKNWPEVIKNYKILTGGDLLLDLKGDLSIKDFNSLKDAINTSKDAQKGIVKNEGGQALETGGGAINWGYNDAPNLKDKVFISNQEFYAFPDPSKVSGVSSAYSVLKAPVGKTVGFGTGRLYKGKLSDGAPYVMIELGFKGGQTGKVYKFWVSFIRMKQMDAPNFGLYPLIDASYISSKW</sequence>
<evidence type="ECO:0000313" key="3">
    <source>
        <dbReference type="Proteomes" id="UP000808337"/>
    </source>
</evidence>
<dbReference type="AlphaFoldDB" id="A0A9D7SZX3"/>
<dbReference type="Proteomes" id="UP000808337">
    <property type="component" value="Unassembled WGS sequence"/>
</dbReference>
<accession>A0A9D7SZX3</accession>
<evidence type="ECO:0000313" key="2">
    <source>
        <dbReference type="EMBL" id="MBK9983854.1"/>
    </source>
</evidence>
<evidence type="ECO:0000256" key="1">
    <source>
        <dbReference type="SAM" id="Phobius"/>
    </source>
</evidence>
<keyword evidence="1" id="KW-1133">Transmembrane helix</keyword>